<protein>
    <submittedName>
        <fullName evidence="1">Uncharacterized protein</fullName>
    </submittedName>
</protein>
<dbReference type="Proteomes" id="UP000002440">
    <property type="component" value="Chromosome"/>
</dbReference>
<dbReference type="RefSeq" id="WP_011479677.1">
    <property type="nucleotide sequence ID" value="NC_007947.1"/>
</dbReference>
<dbReference type="OrthoDB" id="5295772at2"/>
<proteinExistence type="predicted"/>
<gene>
    <name evidence="1" type="ordered locus">Mfla_1455</name>
</gene>
<accession>Q1H1B4</accession>
<dbReference type="HOGENOM" id="CLU_182970_0_0_4"/>
<dbReference type="EMBL" id="CP000284">
    <property type="protein sequence ID" value="ABE49723.1"/>
    <property type="molecule type" value="Genomic_DNA"/>
</dbReference>
<name>Q1H1B4_METFK</name>
<organism evidence="1 2">
    <name type="scientific">Methylobacillus flagellatus (strain ATCC 51484 / DSM 6875 / VKM B-1610 / KT)</name>
    <dbReference type="NCBI Taxonomy" id="265072"/>
    <lineage>
        <taxon>Bacteria</taxon>
        <taxon>Pseudomonadati</taxon>
        <taxon>Pseudomonadota</taxon>
        <taxon>Betaproteobacteria</taxon>
        <taxon>Nitrosomonadales</taxon>
        <taxon>Methylophilaceae</taxon>
        <taxon>Methylobacillus</taxon>
    </lineage>
</organism>
<reference evidence="1 2" key="1">
    <citation type="submission" date="2006-03" db="EMBL/GenBank/DDBJ databases">
        <title>Complete sequence of Methylobacillus flagellatus KT.</title>
        <authorList>
            <consortium name="US DOE Joint Genome Institute"/>
            <person name="Copeland A."/>
            <person name="Lucas S."/>
            <person name="Lapidus A."/>
            <person name="Barry K."/>
            <person name="Detter J.C."/>
            <person name="Glavina del Rio T."/>
            <person name="Hammon N."/>
            <person name="Israni S."/>
            <person name="Dalin E."/>
            <person name="Tice H."/>
            <person name="Pitluck S."/>
            <person name="Brettin T."/>
            <person name="Bruce D."/>
            <person name="Han C."/>
            <person name="Tapia R."/>
            <person name="Saunders E."/>
            <person name="Gilna P."/>
            <person name="Schmutz J."/>
            <person name="Larimer F."/>
            <person name="Land M."/>
            <person name="Kyrpides N."/>
            <person name="Anderson I."/>
            <person name="Richardson P."/>
        </authorList>
    </citation>
    <scope>NUCLEOTIDE SEQUENCE [LARGE SCALE GENOMIC DNA]</scope>
    <source>
        <strain evidence="2">KT / ATCC 51484 / DSM 6875</strain>
    </source>
</reference>
<keyword evidence="2" id="KW-1185">Reference proteome</keyword>
<dbReference type="KEGG" id="mfa:Mfla_1455"/>
<dbReference type="AlphaFoldDB" id="Q1H1B4"/>
<evidence type="ECO:0000313" key="2">
    <source>
        <dbReference type="Proteomes" id="UP000002440"/>
    </source>
</evidence>
<dbReference type="STRING" id="265072.Mfla_1455"/>
<evidence type="ECO:0000313" key="1">
    <source>
        <dbReference type="EMBL" id="ABE49723.1"/>
    </source>
</evidence>
<sequence length="97" mass="10867">MNTQDISKSSVKMIGSNGQISLGKEFAGRQVLVEEREPGVWLIRTARIIPDNELWLHEAGAKRDLDRALDIALSTKPEEINDLDALSRKINSDEHKS</sequence>
<dbReference type="eggNOG" id="ENOG5032ZNR">
    <property type="taxonomic scope" value="Bacteria"/>
</dbReference>